<dbReference type="HOGENOM" id="CLU_056776_9_0_4"/>
<evidence type="ECO:0008006" key="3">
    <source>
        <dbReference type="Google" id="ProtNLM"/>
    </source>
</evidence>
<dbReference type="eggNOG" id="COG0537">
    <property type="taxonomic scope" value="Bacteria"/>
</dbReference>
<evidence type="ECO:0000313" key="1">
    <source>
        <dbReference type="EMBL" id="EFV95066.1"/>
    </source>
</evidence>
<proteinExistence type="predicted"/>
<name>E7RWZ4_9BURK</name>
<dbReference type="AlphaFoldDB" id="E7RWZ4"/>
<dbReference type="EMBL" id="AEQP01000005">
    <property type="protein sequence ID" value="EFV95066.1"/>
    <property type="molecule type" value="Genomic_DNA"/>
</dbReference>
<evidence type="ECO:0000313" key="2">
    <source>
        <dbReference type="Proteomes" id="UP000011021"/>
    </source>
</evidence>
<protein>
    <recommendedName>
        <fullName evidence="3">HIT domain-containing protein</fullName>
    </recommendedName>
</protein>
<keyword evidence="2" id="KW-1185">Reference proteome</keyword>
<sequence length="91" mass="10195">MKAARKVAGMLDQRLEGVGRTGVIFEGYGVDHLHAKLFPMHGTGDGSSFRRIESKGMDRFFERYEGYLSSHDAMRADDDALSAMARRIRGE</sequence>
<dbReference type="Proteomes" id="UP000011021">
    <property type="component" value="Unassembled WGS sequence"/>
</dbReference>
<gene>
    <name evidence="1" type="ORF">HMPREF0551_1207</name>
</gene>
<comment type="caution">
    <text evidence="1">The sequence shown here is derived from an EMBL/GenBank/DDBJ whole genome shotgun (WGS) entry which is preliminary data.</text>
</comment>
<organism evidence="1 2">
    <name type="scientific">Lautropia mirabilis ATCC 51599</name>
    <dbReference type="NCBI Taxonomy" id="887898"/>
    <lineage>
        <taxon>Bacteria</taxon>
        <taxon>Pseudomonadati</taxon>
        <taxon>Pseudomonadota</taxon>
        <taxon>Betaproteobacteria</taxon>
        <taxon>Burkholderiales</taxon>
        <taxon>Burkholderiaceae</taxon>
        <taxon>Lautropia</taxon>
    </lineage>
</organism>
<accession>E7RWZ4</accession>
<reference evidence="1 2" key="1">
    <citation type="submission" date="2010-12" db="EMBL/GenBank/DDBJ databases">
        <authorList>
            <person name="Muzny D."/>
            <person name="Qin X."/>
            <person name="Deng J."/>
            <person name="Jiang H."/>
            <person name="Liu Y."/>
            <person name="Qu J."/>
            <person name="Song X.-Z."/>
            <person name="Zhang L."/>
            <person name="Thornton R."/>
            <person name="Coyle M."/>
            <person name="Francisco L."/>
            <person name="Jackson L."/>
            <person name="Javaid M."/>
            <person name="Korchina V."/>
            <person name="Kovar C."/>
            <person name="Mata R."/>
            <person name="Mathew T."/>
            <person name="Ngo R."/>
            <person name="Nguyen L."/>
            <person name="Nguyen N."/>
            <person name="Okwuonu G."/>
            <person name="Ongeri F."/>
            <person name="Pham C."/>
            <person name="Simmons D."/>
            <person name="Wilczek-Boney K."/>
            <person name="Hale W."/>
            <person name="Jakkamsetti A."/>
            <person name="Pham P."/>
            <person name="Ruth R."/>
            <person name="San Lucas F."/>
            <person name="Warren J."/>
            <person name="Zhang J."/>
            <person name="Zhao Z."/>
            <person name="Zhou C."/>
            <person name="Zhu D."/>
            <person name="Lee S."/>
            <person name="Bess C."/>
            <person name="Blankenburg K."/>
            <person name="Forbes L."/>
            <person name="Fu Q."/>
            <person name="Gubbala S."/>
            <person name="Hirani K."/>
            <person name="Jayaseelan J.C."/>
            <person name="Lara F."/>
            <person name="Munidasa M."/>
            <person name="Palculict T."/>
            <person name="Patil S."/>
            <person name="Pu L.-L."/>
            <person name="Saada N."/>
            <person name="Tang L."/>
            <person name="Weissenberger G."/>
            <person name="Zhu Y."/>
            <person name="Hemphill L."/>
            <person name="Shang Y."/>
            <person name="Youmans B."/>
            <person name="Ayvaz T."/>
            <person name="Ross M."/>
            <person name="Santibanez J."/>
            <person name="Aqrawi P."/>
            <person name="Gross S."/>
            <person name="Joshi V."/>
            <person name="Fowler G."/>
            <person name="Nazareth L."/>
            <person name="Reid J."/>
            <person name="Worley K."/>
            <person name="Petrosino J."/>
            <person name="Highlander S."/>
            <person name="Gibbs R."/>
        </authorList>
    </citation>
    <scope>NUCLEOTIDE SEQUENCE [LARGE SCALE GENOMIC DNA]</scope>
    <source>
        <strain evidence="1 2">ATCC 51599</strain>
    </source>
</reference>